<dbReference type="Pfam" id="PF00528">
    <property type="entry name" value="BPD_transp_1"/>
    <property type="match status" value="1"/>
</dbReference>
<feature type="transmembrane region" description="Helical" evidence="7">
    <location>
        <begin position="254"/>
        <end position="278"/>
    </location>
</feature>
<feature type="transmembrane region" description="Helical" evidence="7">
    <location>
        <begin position="125"/>
        <end position="145"/>
    </location>
</feature>
<dbReference type="PANTHER" id="PTHR43744:SF12">
    <property type="entry name" value="ABC TRANSPORTER PERMEASE PROTEIN MG189-RELATED"/>
    <property type="match status" value="1"/>
</dbReference>
<evidence type="ECO:0000256" key="4">
    <source>
        <dbReference type="ARBA" id="ARBA00022692"/>
    </source>
</evidence>
<dbReference type="SUPFAM" id="SSF161098">
    <property type="entry name" value="MetI-like"/>
    <property type="match status" value="1"/>
</dbReference>
<keyword evidence="3" id="KW-1003">Cell membrane</keyword>
<proteinExistence type="inferred from homology"/>
<evidence type="ECO:0000313" key="11">
    <source>
        <dbReference type="Proteomes" id="UP000638648"/>
    </source>
</evidence>
<feature type="compositionally biased region" description="Low complexity" evidence="8">
    <location>
        <begin position="1"/>
        <end position="16"/>
    </location>
</feature>
<feature type="region of interest" description="Disordered" evidence="8">
    <location>
        <begin position="1"/>
        <end position="20"/>
    </location>
</feature>
<dbReference type="PROSITE" id="PS50928">
    <property type="entry name" value="ABC_TM1"/>
    <property type="match status" value="1"/>
</dbReference>
<feature type="transmembrane region" description="Helical" evidence="7">
    <location>
        <begin position="88"/>
        <end position="113"/>
    </location>
</feature>
<dbReference type="AlphaFoldDB" id="A0A927MTH9"/>
<comment type="subcellular location">
    <subcellularLocation>
        <location evidence="1 7">Cell membrane</location>
        <topology evidence="1 7">Multi-pass membrane protein</topology>
    </subcellularLocation>
</comment>
<dbReference type="PANTHER" id="PTHR43744">
    <property type="entry name" value="ABC TRANSPORTER PERMEASE PROTEIN MG189-RELATED-RELATED"/>
    <property type="match status" value="1"/>
</dbReference>
<keyword evidence="10" id="KW-0762">Sugar transport</keyword>
<keyword evidence="4 7" id="KW-0812">Transmembrane</keyword>
<dbReference type="CDD" id="cd06261">
    <property type="entry name" value="TM_PBP2"/>
    <property type="match status" value="1"/>
</dbReference>
<dbReference type="InterPro" id="IPR035906">
    <property type="entry name" value="MetI-like_sf"/>
</dbReference>
<keyword evidence="5 7" id="KW-1133">Transmembrane helix</keyword>
<comment type="similarity">
    <text evidence="7">Belongs to the binding-protein-dependent transport system permease family.</text>
</comment>
<name>A0A927MTH9_9ACTN</name>
<protein>
    <submittedName>
        <fullName evidence="10">Multiple sugar transport system permease protein</fullName>
    </submittedName>
</protein>
<dbReference type="GO" id="GO:0005886">
    <property type="term" value="C:plasma membrane"/>
    <property type="evidence" value="ECO:0007669"/>
    <property type="project" value="UniProtKB-SubCell"/>
</dbReference>
<keyword evidence="2 7" id="KW-0813">Transport</keyword>
<feature type="transmembrane region" description="Helical" evidence="7">
    <location>
        <begin position="25"/>
        <end position="49"/>
    </location>
</feature>
<sequence length="292" mass="31921">MTHPRTTPRPFRPGGRSPHERPSALFDRVCIGTVIALAVLWVVPIAWAVDTSLKPEAETTKLPVTWLIDQPTLDAYRSVLANTDLTSWYLNSVLVATLVAAGTVLTASMAGFALARVPFRGSGTWFWVILAGIMIPSQALVVPLYREVQSMGLLGTYWAVILPQIPTAVAVFVFKQFFDGLPRELIEAAQADGAGWLRIYGRIIMPLSRPAASAVAIFSFVWAWNNLLWPLLVLTDSQLMTVTVGLATVQSEFGIRYAQIMASAILGALPLLVLFLFFQRQIVRGIAGTGLK</sequence>
<evidence type="ECO:0000256" key="3">
    <source>
        <dbReference type="ARBA" id="ARBA00022475"/>
    </source>
</evidence>
<feature type="domain" description="ABC transmembrane type-1" evidence="9">
    <location>
        <begin position="89"/>
        <end position="278"/>
    </location>
</feature>
<organism evidence="10 11">
    <name type="scientific">Actinopolymorpha pittospori</name>
    <dbReference type="NCBI Taxonomy" id="648752"/>
    <lineage>
        <taxon>Bacteria</taxon>
        <taxon>Bacillati</taxon>
        <taxon>Actinomycetota</taxon>
        <taxon>Actinomycetes</taxon>
        <taxon>Propionibacteriales</taxon>
        <taxon>Actinopolymorphaceae</taxon>
        <taxon>Actinopolymorpha</taxon>
    </lineage>
</organism>
<dbReference type="Gene3D" id="1.10.3720.10">
    <property type="entry name" value="MetI-like"/>
    <property type="match status" value="1"/>
</dbReference>
<evidence type="ECO:0000313" key="10">
    <source>
        <dbReference type="EMBL" id="MBE1606621.1"/>
    </source>
</evidence>
<evidence type="ECO:0000259" key="9">
    <source>
        <dbReference type="PROSITE" id="PS50928"/>
    </source>
</evidence>
<dbReference type="Proteomes" id="UP000638648">
    <property type="component" value="Unassembled WGS sequence"/>
</dbReference>
<keyword evidence="6 7" id="KW-0472">Membrane</keyword>
<comment type="caution">
    <text evidence="10">The sequence shown here is derived from an EMBL/GenBank/DDBJ whole genome shotgun (WGS) entry which is preliminary data.</text>
</comment>
<evidence type="ECO:0000256" key="2">
    <source>
        <dbReference type="ARBA" id="ARBA00022448"/>
    </source>
</evidence>
<evidence type="ECO:0000256" key="7">
    <source>
        <dbReference type="RuleBase" id="RU363032"/>
    </source>
</evidence>
<keyword evidence="11" id="KW-1185">Reference proteome</keyword>
<accession>A0A927MTH9</accession>
<gene>
    <name evidence="10" type="ORF">HEB94_003469</name>
</gene>
<dbReference type="GO" id="GO:0055085">
    <property type="term" value="P:transmembrane transport"/>
    <property type="evidence" value="ECO:0007669"/>
    <property type="project" value="InterPro"/>
</dbReference>
<evidence type="ECO:0000256" key="8">
    <source>
        <dbReference type="SAM" id="MobiDB-lite"/>
    </source>
</evidence>
<dbReference type="RefSeq" id="WP_192750713.1">
    <property type="nucleotide sequence ID" value="NZ_BAABJL010000052.1"/>
</dbReference>
<evidence type="ECO:0000256" key="6">
    <source>
        <dbReference type="ARBA" id="ARBA00023136"/>
    </source>
</evidence>
<evidence type="ECO:0000256" key="1">
    <source>
        <dbReference type="ARBA" id="ARBA00004651"/>
    </source>
</evidence>
<dbReference type="InterPro" id="IPR000515">
    <property type="entry name" value="MetI-like"/>
</dbReference>
<evidence type="ECO:0000256" key="5">
    <source>
        <dbReference type="ARBA" id="ARBA00022989"/>
    </source>
</evidence>
<feature type="transmembrane region" description="Helical" evidence="7">
    <location>
        <begin position="211"/>
        <end position="234"/>
    </location>
</feature>
<feature type="transmembrane region" description="Helical" evidence="7">
    <location>
        <begin position="157"/>
        <end position="174"/>
    </location>
</feature>
<dbReference type="EMBL" id="JADBEM010000001">
    <property type="protein sequence ID" value="MBE1606621.1"/>
    <property type="molecule type" value="Genomic_DNA"/>
</dbReference>
<reference evidence="10" key="1">
    <citation type="submission" date="2020-10" db="EMBL/GenBank/DDBJ databases">
        <title>Sequencing the genomes of 1000 actinobacteria strains.</title>
        <authorList>
            <person name="Klenk H.-P."/>
        </authorList>
    </citation>
    <scope>NUCLEOTIDE SEQUENCE</scope>
    <source>
        <strain evidence="10">DSM 45354</strain>
    </source>
</reference>